<name>A0A850RAG7_9LACO</name>
<accession>A0A850RAG7</accession>
<keyword evidence="10" id="KW-1185">Reference proteome</keyword>
<gene>
    <name evidence="7 9" type="primary">asnS</name>
    <name evidence="9" type="ORF">HU830_01165</name>
</gene>
<comment type="subunit">
    <text evidence="7">Homodimer.</text>
</comment>
<dbReference type="SUPFAM" id="SSF55681">
    <property type="entry name" value="Class II aaRS and biotin synthetases"/>
    <property type="match status" value="1"/>
</dbReference>
<dbReference type="Proteomes" id="UP000563523">
    <property type="component" value="Unassembled WGS sequence"/>
</dbReference>
<sequence length="431" mass="50203">MQQINIIDAPKHVDEEVKIGVWLTDKRSSGKIAFLQLRDGTAFFQGVVVKNNVDETVFEQAKKLHQETSFYVTGTIHQDDRSHFGYEIEVSDIEIVGQSEDFPISPKEHGIEFLLDHRHLWLRSRRPYAIMRIRDQVIRSTYDFFHQKGFIKMDPPILTGTAPEGTTELFETNYFDTPAYLSQSGQLYEEAGALAYDRVYSFGPTFRAEKSKTRRHLTEFWMIEPEMAFMHQEESLAIQEQYIAYLVQKVLDNCQYELKLLDRDPEVLKPYTQTPYPRISYDEAIKMCQEGGIDIQWGDDFGAPDETYISDQFDKPVFILNYPKTIKPFYMKSHPTRDDVYICADLLAPEGYGEIIGGSEREVDYDYLKKNMEAQGLNLDDYGWYLDLRKYGSVPHAGFGLGLERVLTWICKLDHLRETIPFPRMINRLRP</sequence>
<dbReference type="Pfam" id="PF00152">
    <property type="entry name" value="tRNA-synt_2"/>
    <property type="match status" value="1"/>
</dbReference>
<dbReference type="Pfam" id="PF01336">
    <property type="entry name" value="tRNA_anti-codon"/>
    <property type="match status" value="1"/>
</dbReference>
<dbReference type="HAMAP" id="MF_00534">
    <property type="entry name" value="Asn_tRNA_synth"/>
    <property type="match status" value="1"/>
</dbReference>
<dbReference type="Gene3D" id="2.40.50.140">
    <property type="entry name" value="Nucleic acid-binding proteins"/>
    <property type="match status" value="1"/>
</dbReference>
<dbReference type="GO" id="GO:0005524">
    <property type="term" value="F:ATP binding"/>
    <property type="evidence" value="ECO:0007669"/>
    <property type="project" value="UniProtKB-UniRule"/>
</dbReference>
<dbReference type="GO" id="GO:0005737">
    <property type="term" value="C:cytoplasm"/>
    <property type="evidence" value="ECO:0007669"/>
    <property type="project" value="UniProtKB-SubCell"/>
</dbReference>
<dbReference type="EMBL" id="JABZEC010000001">
    <property type="protein sequence ID" value="NVY95818.1"/>
    <property type="molecule type" value="Genomic_DNA"/>
</dbReference>
<dbReference type="GO" id="GO:0016740">
    <property type="term" value="F:transferase activity"/>
    <property type="evidence" value="ECO:0007669"/>
    <property type="project" value="UniProtKB-ARBA"/>
</dbReference>
<dbReference type="InterPro" id="IPR045864">
    <property type="entry name" value="aa-tRNA-synth_II/BPL/LPL"/>
</dbReference>
<evidence type="ECO:0000256" key="1">
    <source>
        <dbReference type="ARBA" id="ARBA00008226"/>
    </source>
</evidence>
<dbReference type="GO" id="GO:0006421">
    <property type="term" value="P:asparaginyl-tRNA aminoacylation"/>
    <property type="evidence" value="ECO:0007669"/>
    <property type="project" value="UniProtKB-UniRule"/>
</dbReference>
<reference evidence="9 10" key="1">
    <citation type="submission" date="2020-06" db="EMBL/GenBank/DDBJ databases">
        <authorList>
            <person name="Kang J."/>
        </authorList>
    </citation>
    <scope>NUCLEOTIDE SEQUENCE [LARGE SCALE GENOMIC DNA]</scope>
    <source>
        <strain evidence="9 10">DCY120</strain>
    </source>
</reference>
<dbReference type="GO" id="GO:0003676">
    <property type="term" value="F:nucleic acid binding"/>
    <property type="evidence" value="ECO:0007669"/>
    <property type="project" value="InterPro"/>
</dbReference>
<comment type="caution">
    <text evidence="9">The sequence shown here is derived from an EMBL/GenBank/DDBJ whole genome shotgun (WGS) entry which is preliminary data.</text>
</comment>
<dbReference type="EC" id="6.1.1.22" evidence="7"/>
<dbReference type="InterPro" id="IPR002312">
    <property type="entry name" value="Asp/Asn-tRNA-synth_IIb"/>
</dbReference>
<dbReference type="CDD" id="cd00776">
    <property type="entry name" value="AsxRS_core"/>
    <property type="match status" value="1"/>
</dbReference>
<dbReference type="InterPro" id="IPR004522">
    <property type="entry name" value="Asn-tRNA-ligase"/>
</dbReference>
<dbReference type="PRINTS" id="PR01042">
    <property type="entry name" value="TRNASYNTHASP"/>
</dbReference>
<keyword evidence="7" id="KW-0963">Cytoplasm</keyword>
<dbReference type="RefSeq" id="WP_176941985.1">
    <property type="nucleotide sequence ID" value="NZ_JABZEC010000001.1"/>
</dbReference>
<evidence type="ECO:0000256" key="2">
    <source>
        <dbReference type="ARBA" id="ARBA00022598"/>
    </source>
</evidence>
<keyword evidence="6 7" id="KW-0030">Aminoacyl-tRNA synthetase</keyword>
<organism evidence="9 10">
    <name type="scientific">Bombilactobacillus apium</name>
    <dbReference type="NCBI Taxonomy" id="2675299"/>
    <lineage>
        <taxon>Bacteria</taxon>
        <taxon>Bacillati</taxon>
        <taxon>Bacillota</taxon>
        <taxon>Bacilli</taxon>
        <taxon>Lactobacillales</taxon>
        <taxon>Lactobacillaceae</taxon>
        <taxon>Bombilactobacillus</taxon>
    </lineage>
</organism>
<keyword evidence="5 7" id="KW-0648">Protein biosynthesis</keyword>
<evidence type="ECO:0000313" key="10">
    <source>
        <dbReference type="Proteomes" id="UP000563523"/>
    </source>
</evidence>
<comment type="similarity">
    <text evidence="1 7">Belongs to the class-II aminoacyl-tRNA synthetase family.</text>
</comment>
<dbReference type="CDD" id="cd04323">
    <property type="entry name" value="AsnRS_cyto_like_N"/>
    <property type="match status" value="1"/>
</dbReference>
<dbReference type="AlphaFoldDB" id="A0A850RAG7"/>
<dbReference type="GO" id="GO:0004816">
    <property type="term" value="F:asparagine-tRNA ligase activity"/>
    <property type="evidence" value="ECO:0007669"/>
    <property type="project" value="UniProtKB-UniRule"/>
</dbReference>
<evidence type="ECO:0000259" key="8">
    <source>
        <dbReference type="PROSITE" id="PS50862"/>
    </source>
</evidence>
<feature type="domain" description="Aminoacyl-transfer RNA synthetases class-II family profile" evidence="8">
    <location>
        <begin position="131"/>
        <end position="431"/>
    </location>
</feature>
<protein>
    <recommendedName>
        <fullName evidence="7">Asparagine--tRNA ligase</fullName>
        <ecNumber evidence="7">6.1.1.22</ecNumber>
    </recommendedName>
    <alternativeName>
        <fullName evidence="7">Asparaginyl-tRNA synthetase</fullName>
        <shortName evidence="7">AsnRS</shortName>
    </alternativeName>
</protein>
<dbReference type="PANTHER" id="PTHR22594:SF34">
    <property type="entry name" value="ASPARAGINE--TRNA LIGASE, MITOCHONDRIAL-RELATED"/>
    <property type="match status" value="1"/>
</dbReference>
<dbReference type="PANTHER" id="PTHR22594">
    <property type="entry name" value="ASPARTYL/LYSYL-TRNA SYNTHETASE"/>
    <property type="match status" value="1"/>
</dbReference>
<dbReference type="InterPro" id="IPR004365">
    <property type="entry name" value="NA-bd_OB_tRNA"/>
</dbReference>
<dbReference type="GO" id="GO:0140096">
    <property type="term" value="F:catalytic activity, acting on a protein"/>
    <property type="evidence" value="ECO:0007669"/>
    <property type="project" value="UniProtKB-ARBA"/>
</dbReference>
<keyword evidence="4 7" id="KW-0067">ATP-binding</keyword>
<evidence type="ECO:0000256" key="6">
    <source>
        <dbReference type="ARBA" id="ARBA00023146"/>
    </source>
</evidence>
<keyword evidence="2 7" id="KW-0436">Ligase</keyword>
<dbReference type="NCBIfam" id="TIGR00457">
    <property type="entry name" value="asnS"/>
    <property type="match status" value="1"/>
</dbReference>
<dbReference type="Gene3D" id="3.30.930.10">
    <property type="entry name" value="Bira Bifunctional Protein, Domain 2"/>
    <property type="match status" value="1"/>
</dbReference>
<evidence type="ECO:0000256" key="7">
    <source>
        <dbReference type="HAMAP-Rule" id="MF_00534"/>
    </source>
</evidence>
<proteinExistence type="inferred from homology"/>
<evidence type="ECO:0000256" key="5">
    <source>
        <dbReference type="ARBA" id="ARBA00022917"/>
    </source>
</evidence>
<comment type="catalytic activity">
    <reaction evidence="7">
        <text>tRNA(Asn) + L-asparagine + ATP = L-asparaginyl-tRNA(Asn) + AMP + diphosphate + H(+)</text>
        <dbReference type="Rhea" id="RHEA:11180"/>
        <dbReference type="Rhea" id="RHEA-COMP:9659"/>
        <dbReference type="Rhea" id="RHEA-COMP:9674"/>
        <dbReference type="ChEBI" id="CHEBI:15378"/>
        <dbReference type="ChEBI" id="CHEBI:30616"/>
        <dbReference type="ChEBI" id="CHEBI:33019"/>
        <dbReference type="ChEBI" id="CHEBI:58048"/>
        <dbReference type="ChEBI" id="CHEBI:78442"/>
        <dbReference type="ChEBI" id="CHEBI:78515"/>
        <dbReference type="ChEBI" id="CHEBI:456215"/>
        <dbReference type="EC" id="6.1.1.22"/>
    </reaction>
</comment>
<comment type="subcellular location">
    <subcellularLocation>
        <location evidence="7">Cytoplasm</location>
    </subcellularLocation>
</comment>
<evidence type="ECO:0000256" key="4">
    <source>
        <dbReference type="ARBA" id="ARBA00022840"/>
    </source>
</evidence>
<keyword evidence="3 7" id="KW-0547">Nucleotide-binding</keyword>
<dbReference type="InterPro" id="IPR004364">
    <property type="entry name" value="Aa-tRNA-synt_II"/>
</dbReference>
<evidence type="ECO:0000256" key="3">
    <source>
        <dbReference type="ARBA" id="ARBA00022741"/>
    </source>
</evidence>
<dbReference type="PROSITE" id="PS50862">
    <property type="entry name" value="AA_TRNA_LIGASE_II"/>
    <property type="match status" value="1"/>
</dbReference>
<dbReference type="NCBIfam" id="NF003037">
    <property type="entry name" value="PRK03932.1"/>
    <property type="match status" value="1"/>
</dbReference>
<dbReference type="InterPro" id="IPR006195">
    <property type="entry name" value="aa-tRNA-synth_II"/>
</dbReference>
<evidence type="ECO:0000313" key="9">
    <source>
        <dbReference type="EMBL" id="NVY95818.1"/>
    </source>
</evidence>
<dbReference type="SUPFAM" id="SSF50249">
    <property type="entry name" value="Nucleic acid-binding proteins"/>
    <property type="match status" value="1"/>
</dbReference>
<dbReference type="InterPro" id="IPR012340">
    <property type="entry name" value="NA-bd_OB-fold"/>
</dbReference>